<evidence type="ECO:0000256" key="1">
    <source>
        <dbReference type="SAM" id="SignalP"/>
    </source>
</evidence>
<proteinExistence type="predicted"/>
<sequence length="165" mass="17999">MKLALIPGFVFAMLTLGAYAADAPGGATGGNEQPAPQPRISLFSTSTDWQALTGLRYSEYRGEFIPSSNLVGRGLVLYYLDGFPCYGLGEGVRVWIGPNNKHDGELRLACLYAPTEIKFTWRNATRDADQAQSTGVLICPVESSGRELTIDLGDCEKGPDWEEYK</sequence>
<reference evidence="2" key="2">
    <citation type="journal article" date="2021" name="PeerJ">
        <title>Extensive microbial diversity within the chicken gut microbiome revealed by metagenomics and culture.</title>
        <authorList>
            <person name="Gilroy R."/>
            <person name="Ravi A."/>
            <person name="Getino M."/>
            <person name="Pursley I."/>
            <person name="Horton D.L."/>
            <person name="Alikhan N.F."/>
            <person name="Baker D."/>
            <person name="Gharbi K."/>
            <person name="Hall N."/>
            <person name="Watson M."/>
            <person name="Adriaenssens E.M."/>
            <person name="Foster-Nyarko E."/>
            <person name="Jarju S."/>
            <person name="Secka A."/>
            <person name="Antonio M."/>
            <person name="Oren A."/>
            <person name="Chaudhuri R.R."/>
            <person name="La Ragione R."/>
            <person name="Hildebrand F."/>
            <person name="Pallen M.J."/>
        </authorList>
    </citation>
    <scope>NUCLEOTIDE SEQUENCE</scope>
    <source>
        <strain evidence="2">B1-16210</strain>
    </source>
</reference>
<name>A0A940ICB8_9PROT</name>
<gene>
    <name evidence="2" type="ORF">IAC77_02840</name>
</gene>
<protein>
    <submittedName>
        <fullName evidence="2">Uncharacterized protein</fullName>
    </submittedName>
</protein>
<feature type="signal peptide" evidence="1">
    <location>
        <begin position="1"/>
        <end position="20"/>
    </location>
</feature>
<evidence type="ECO:0000313" key="2">
    <source>
        <dbReference type="EMBL" id="MBO8407374.1"/>
    </source>
</evidence>
<feature type="chain" id="PRO_5037006678" evidence="1">
    <location>
        <begin position="21"/>
        <end position="165"/>
    </location>
</feature>
<dbReference type="AlphaFoldDB" id="A0A940ICB8"/>
<reference evidence="2" key="1">
    <citation type="submission" date="2020-10" db="EMBL/GenBank/DDBJ databases">
        <authorList>
            <person name="Gilroy R."/>
        </authorList>
    </citation>
    <scope>NUCLEOTIDE SEQUENCE</scope>
    <source>
        <strain evidence="2">B1-16210</strain>
    </source>
</reference>
<organism evidence="2 3">
    <name type="scientific">Candidatus Enterousia excrementavium</name>
    <dbReference type="NCBI Taxonomy" id="2840789"/>
    <lineage>
        <taxon>Bacteria</taxon>
        <taxon>Pseudomonadati</taxon>
        <taxon>Pseudomonadota</taxon>
        <taxon>Alphaproteobacteria</taxon>
        <taxon>Candidatus Enterousia</taxon>
    </lineage>
</organism>
<dbReference type="EMBL" id="JADINE010000035">
    <property type="protein sequence ID" value="MBO8407374.1"/>
    <property type="molecule type" value="Genomic_DNA"/>
</dbReference>
<comment type="caution">
    <text evidence="2">The sequence shown here is derived from an EMBL/GenBank/DDBJ whole genome shotgun (WGS) entry which is preliminary data.</text>
</comment>
<dbReference type="Proteomes" id="UP000721442">
    <property type="component" value="Unassembled WGS sequence"/>
</dbReference>
<accession>A0A940ICB8</accession>
<evidence type="ECO:0000313" key="3">
    <source>
        <dbReference type="Proteomes" id="UP000721442"/>
    </source>
</evidence>
<keyword evidence="1" id="KW-0732">Signal</keyword>